<dbReference type="GO" id="GO:0033940">
    <property type="term" value="F:glucuronoarabinoxylan endo-1,4-beta-xylanase activity"/>
    <property type="evidence" value="ECO:0007669"/>
    <property type="project" value="UniProtKB-EC"/>
</dbReference>
<dbReference type="SMART" id="SM00060">
    <property type="entry name" value="FN3"/>
    <property type="match status" value="1"/>
</dbReference>
<gene>
    <name evidence="10" type="ORF">FHU37_001551</name>
</gene>
<dbReference type="EC" id="3.2.1.136" evidence="10"/>
<keyword evidence="2" id="KW-0732">Signal</keyword>
<dbReference type="PROSITE" id="PS50853">
    <property type="entry name" value="FN3"/>
    <property type="match status" value="1"/>
</dbReference>
<dbReference type="Gene3D" id="2.60.40.10">
    <property type="entry name" value="Immunoglobulins"/>
    <property type="match status" value="1"/>
</dbReference>
<keyword evidence="6" id="KW-0624">Polysaccharide degradation</keyword>
<evidence type="ECO:0000256" key="2">
    <source>
        <dbReference type="ARBA" id="ARBA00022729"/>
    </source>
</evidence>
<feature type="region of interest" description="Disordered" evidence="7">
    <location>
        <begin position="439"/>
        <end position="461"/>
    </location>
</feature>
<dbReference type="Pfam" id="PF17189">
    <property type="entry name" value="Glyco_hydro_30C"/>
    <property type="match status" value="1"/>
</dbReference>
<dbReference type="InterPro" id="IPR033452">
    <property type="entry name" value="GH30_C"/>
</dbReference>
<feature type="domain" description="Fibronectin type-III" evidence="8">
    <location>
        <begin position="451"/>
        <end position="540"/>
    </location>
</feature>
<dbReference type="SUPFAM" id="SSF49265">
    <property type="entry name" value="Fibronectin type III"/>
    <property type="match status" value="1"/>
</dbReference>
<evidence type="ECO:0000256" key="5">
    <source>
        <dbReference type="ARBA" id="ARBA00023295"/>
    </source>
</evidence>
<proteinExistence type="inferred from homology"/>
<dbReference type="GO" id="GO:0016020">
    <property type="term" value="C:membrane"/>
    <property type="evidence" value="ECO:0007669"/>
    <property type="project" value="GOC"/>
</dbReference>
<evidence type="ECO:0000313" key="10">
    <source>
        <dbReference type="EMBL" id="NYI04608.1"/>
    </source>
</evidence>
<dbReference type="PANTHER" id="PTHR11069">
    <property type="entry name" value="GLUCOSYLCERAMIDASE"/>
    <property type="match status" value="1"/>
</dbReference>
<dbReference type="SUPFAM" id="SSF51445">
    <property type="entry name" value="(Trans)glycosidases"/>
    <property type="match status" value="1"/>
</dbReference>
<evidence type="ECO:0000256" key="3">
    <source>
        <dbReference type="ARBA" id="ARBA00022801"/>
    </source>
</evidence>
<dbReference type="InterPro" id="IPR006311">
    <property type="entry name" value="TAT_signal"/>
</dbReference>
<comment type="similarity">
    <text evidence="1">Belongs to the glycosyl hydrolase 30 family.</text>
</comment>
<dbReference type="GO" id="GO:0006665">
    <property type="term" value="P:sphingolipid metabolic process"/>
    <property type="evidence" value="ECO:0007669"/>
    <property type="project" value="InterPro"/>
</dbReference>
<keyword evidence="10" id="KW-0858">Xylan degradation</keyword>
<accession>A0A853A2D3</accession>
<name>A0A853A2D3_9ACTN</name>
<dbReference type="Gene3D" id="2.60.40.1180">
    <property type="entry name" value="Golgi alpha-mannosidase II"/>
    <property type="match status" value="1"/>
</dbReference>
<keyword evidence="5 10" id="KW-0326">Glycosidase</keyword>
<dbReference type="InterPro" id="IPR012291">
    <property type="entry name" value="CBM2_carb-bd_dom_sf"/>
</dbReference>
<dbReference type="SMART" id="SM00637">
    <property type="entry name" value="CBD_II"/>
    <property type="match status" value="1"/>
</dbReference>
<feature type="domain" description="CBM2" evidence="9">
    <location>
        <begin position="538"/>
        <end position="648"/>
    </location>
</feature>
<evidence type="ECO:0000256" key="7">
    <source>
        <dbReference type="SAM" id="MobiDB-lite"/>
    </source>
</evidence>
<dbReference type="Gene3D" id="2.60.40.290">
    <property type="match status" value="1"/>
</dbReference>
<dbReference type="Pfam" id="PF00553">
    <property type="entry name" value="CBM_2"/>
    <property type="match status" value="1"/>
</dbReference>
<keyword evidence="3 10" id="KW-0378">Hydrolase</keyword>
<reference evidence="10 11" key="1">
    <citation type="submission" date="2020-07" db="EMBL/GenBank/DDBJ databases">
        <title>Sequencing the genomes of 1000 actinobacteria strains.</title>
        <authorList>
            <person name="Klenk H.-P."/>
        </authorList>
    </citation>
    <scope>NUCLEOTIDE SEQUENCE [LARGE SCALE GENOMIC DNA]</scope>
    <source>
        <strain evidence="10 11">DSM 42178</strain>
    </source>
</reference>
<dbReference type="PROSITE" id="PS51318">
    <property type="entry name" value="TAT"/>
    <property type="match status" value="1"/>
</dbReference>
<dbReference type="RefSeq" id="WP_179813477.1">
    <property type="nucleotide sequence ID" value="NZ_JACBZD010000001.1"/>
</dbReference>
<dbReference type="GO" id="GO:0030247">
    <property type="term" value="F:polysaccharide binding"/>
    <property type="evidence" value="ECO:0007669"/>
    <property type="project" value="UniProtKB-UniRule"/>
</dbReference>
<evidence type="ECO:0000256" key="6">
    <source>
        <dbReference type="ARBA" id="ARBA00023326"/>
    </source>
</evidence>
<dbReference type="SUPFAM" id="SSF51011">
    <property type="entry name" value="Glycosyl hydrolase domain"/>
    <property type="match status" value="1"/>
</dbReference>
<dbReference type="CDD" id="cd00063">
    <property type="entry name" value="FN3"/>
    <property type="match status" value="1"/>
</dbReference>
<dbReference type="InterPro" id="IPR013780">
    <property type="entry name" value="Glyco_hydro_b"/>
</dbReference>
<dbReference type="InterPro" id="IPR001919">
    <property type="entry name" value="CBD2"/>
</dbReference>
<dbReference type="SUPFAM" id="SSF49384">
    <property type="entry name" value="Carbohydrate-binding domain"/>
    <property type="match status" value="1"/>
</dbReference>
<evidence type="ECO:0000313" key="11">
    <source>
        <dbReference type="Proteomes" id="UP000567795"/>
    </source>
</evidence>
<keyword evidence="11" id="KW-1185">Reference proteome</keyword>
<dbReference type="InterPro" id="IPR036116">
    <property type="entry name" value="FN3_sf"/>
</dbReference>
<evidence type="ECO:0000259" key="9">
    <source>
        <dbReference type="PROSITE" id="PS51173"/>
    </source>
</evidence>
<dbReference type="AlphaFoldDB" id="A0A853A2D3"/>
<dbReference type="Gene3D" id="3.20.20.80">
    <property type="entry name" value="Glycosidases"/>
    <property type="match status" value="1"/>
</dbReference>
<dbReference type="Proteomes" id="UP000567795">
    <property type="component" value="Unassembled WGS sequence"/>
</dbReference>
<dbReference type="InterPro" id="IPR008965">
    <property type="entry name" value="CBM2/CBM3_carb-bd_dom_sf"/>
</dbReference>
<dbReference type="InterPro" id="IPR001139">
    <property type="entry name" value="Glyco_hydro_30"/>
</dbReference>
<organism evidence="10 11">
    <name type="scientific">Allostreptomyces psammosilenae</name>
    <dbReference type="NCBI Taxonomy" id="1892865"/>
    <lineage>
        <taxon>Bacteria</taxon>
        <taxon>Bacillati</taxon>
        <taxon>Actinomycetota</taxon>
        <taxon>Actinomycetes</taxon>
        <taxon>Kitasatosporales</taxon>
        <taxon>Streptomycetaceae</taxon>
        <taxon>Allostreptomyces</taxon>
    </lineage>
</organism>
<dbReference type="PROSITE" id="PS51173">
    <property type="entry name" value="CBM2"/>
    <property type="match status" value="1"/>
</dbReference>
<evidence type="ECO:0000259" key="8">
    <source>
        <dbReference type="PROSITE" id="PS50853"/>
    </source>
</evidence>
<evidence type="ECO:0000256" key="1">
    <source>
        <dbReference type="ARBA" id="ARBA00005382"/>
    </source>
</evidence>
<comment type="caution">
    <text evidence="10">The sequence shown here is derived from an EMBL/GenBank/DDBJ whole genome shotgun (WGS) entry which is preliminary data.</text>
</comment>
<keyword evidence="4" id="KW-0119">Carbohydrate metabolism</keyword>
<dbReference type="InterPro" id="IPR003961">
    <property type="entry name" value="FN3_dom"/>
</dbReference>
<evidence type="ECO:0000256" key="4">
    <source>
        <dbReference type="ARBA" id="ARBA00023277"/>
    </source>
</evidence>
<protein>
    <submittedName>
        <fullName evidence="10">Glucuronoarabinoxylan endo-1,4-beta-xylanase</fullName>
        <ecNumber evidence="10">3.2.1.136</ecNumber>
    </submittedName>
</protein>
<dbReference type="InterPro" id="IPR013783">
    <property type="entry name" value="Ig-like_fold"/>
</dbReference>
<dbReference type="GO" id="GO:0004348">
    <property type="term" value="F:glucosylceramidase activity"/>
    <property type="evidence" value="ECO:0007669"/>
    <property type="project" value="InterPro"/>
</dbReference>
<dbReference type="PANTHER" id="PTHR11069:SF38">
    <property type="entry name" value="GLUCURONOXYLANASE XYNC"/>
    <property type="match status" value="1"/>
</dbReference>
<dbReference type="GO" id="GO:0045493">
    <property type="term" value="P:xylan catabolic process"/>
    <property type="evidence" value="ECO:0007669"/>
    <property type="project" value="UniProtKB-KW"/>
</dbReference>
<sequence length="648" mass="68481">MTPRKGESEVAGPESVSRRSVLATMGALPVLVAAPAALGVLGAPSAAAATAAVVDPSARRQTIRGFGGMNHTLWISDLTPAQRDTAFGNGEGQLGFTVLRIPVHEDRANWSREVATARRAVEHGALVIASPWNPPAHMVETFVRGTQTDAKRLRYDMYGAYAQHLNDFYLFMRDNGVDLYAISVQNEPDYAHDWTWWTPTEMIRFLRENAGSIQTRVIAPESFQYVKSFSDPILNDPAALANVDVLGAHLYGTPFGNFSYPLFKEKGQGKELWMTEVYHPNSSDSADLWPQALDVGEHIHRAMVDGEFQAYLWWYIRRGYGPMREDGRISKRGANMAHFSKFVRPGYVRVDATANPQPNVYTSAYRGGDSTVVIVAVNKGTSPVSQQFTLANTTVSGVSSWVTDATRTLAPQAGGGASNGSFTGELPAQSVTTFVLDVAPPTGGDTEPPTAPGAPSASQVTAGSVTLDWPASTDDVRVAGYDVVRVSGGTETPAASSTTTQATVTGLTAGTAYTFAVYARDAAGNRSPRSATVTITTADASTGTCGVRYRTVDDWGSGFQGEIVVHNTGTAALTGWTLAFTFTAGQTITQMWGGTPAQNGGAVSVTPVAWTSTIPAGGSVTVGFIAGRGGSNPAPSAFTLNGGACTAV</sequence>
<dbReference type="Pfam" id="PF00041">
    <property type="entry name" value="fn3"/>
    <property type="match status" value="1"/>
</dbReference>
<dbReference type="InterPro" id="IPR017853">
    <property type="entry name" value="GH"/>
</dbReference>
<dbReference type="EMBL" id="JACBZD010000001">
    <property type="protein sequence ID" value="NYI04608.1"/>
    <property type="molecule type" value="Genomic_DNA"/>
</dbReference>